<dbReference type="InterPro" id="IPR004347">
    <property type="entry name" value="Pup_ligase/deamidase"/>
</dbReference>
<dbReference type="GO" id="GO:0005524">
    <property type="term" value="F:ATP binding"/>
    <property type="evidence" value="ECO:0007669"/>
    <property type="project" value="TreeGrafter"/>
</dbReference>
<reference evidence="1 2" key="1">
    <citation type="journal article" date="2012" name="J. Bacteriol.">
        <title>Complete Genome Sequence of Leptospirillum ferrooxidans Strain C2-3, Isolated from a Fresh Volcanic Ash Deposit on the Island of Miyake, Japan.</title>
        <authorList>
            <person name="Fujimura R."/>
            <person name="Sato Y."/>
            <person name="Nishizawa T."/>
            <person name="Oshima K."/>
            <person name="Kim S.-W."/>
            <person name="Hattori M."/>
            <person name="Kamijo T."/>
            <person name="Ohta H."/>
        </authorList>
    </citation>
    <scope>NUCLEOTIDE SEQUENCE [LARGE SCALE GENOMIC DNA]</scope>
    <source>
        <strain evidence="1 2">C2-3</strain>
    </source>
</reference>
<sequence length="511" mass="58727">MDFFFPVIAGIETEYGIVRSDTESSDPVIESMELIRSYKGSEPLKWNYSEEDPSMDARGFHAEGLAQDREEEEFTRSDHQRFFSFREMKSDRILPNGARFYNDHTHPEYSTPECHGLFDLLAQDRAGILVMRMAKKNREEQLAPDGRIALYRNNTDYHGHSYGCHENYLLPREIPFERIVSHLLPFLVARTILVGAGKYSTESSERSGEVRYQISQRADFMEALIGVDTMHNRPLVNSRDEPHARTSSYRRLHLIVGDANMSEWQTAMKVGMTRLVLGLLLRDISVSGVAMENPLLAIREISRSLYDQKPVSMENGTDMTALEILESYMHVCQGFSHNDKESSWVLGEWSTALEDFRKDPSLLSDRVDWIAKKELFDSFRQEQSLASDDPWLQSLDLAYHDLDPENGLFWEMESSGAMRRLTREEDVLRAIDGPPSQGRPRIRSAILSLFGDRISEAGWERIRFKDGSLVDLPLFLKETPEDMNLLEKKVRSLKHPGDLASLFIEKPFSRS</sequence>
<keyword evidence="2" id="KW-1185">Reference proteome</keyword>
<proteinExistence type="predicted"/>
<organism evidence="1 2">
    <name type="scientific">Leptospirillum ferrooxidans (strain C2-3)</name>
    <dbReference type="NCBI Taxonomy" id="1162668"/>
    <lineage>
        <taxon>Bacteria</taxon>
        <taxon>Pseudomonadati</taxon>
        <taxon>Nitrospirota</taxon>
        <taxon>Nitrospiria</taxon>
        <taxon>Nitrospirales</taxon>
        <taxon>Nitrospiraceae</taxon>
        <taxon>Leptospirillum</taxon>
    </lineage>
</organism>
<dbReference type="AlphaFoldDB" id="I0IM73"/>
<dbReference type="GO" id="GO:0000502">
    <property type="term" value="C:proteasome complex"/>
    <property type="evidence" value="ECO:0007669"/>
    <property type="project" value="UniProtKB-KW"/>
</dbReference>
<evidence type="ECO:0000313" key="2">
    <source>
        <dbReference type="Proteomes" id="UP000007382"/>
    </source>
</evidence>
<keyword evidence="1" id="KW-0647">Proteasome</keyword>
<protein>
    <submittedName>
        <fullName evidence="1">Putative proteasome component</fullName>
    </submittedName>
</protein>
<dbReference type="STRING" id="1162668.LFE_0657"/>
<reference evidence="2" key="2">
    <citation type="submission" date="2012-03" db="EMBL/GenBank/DDBJ databases">
        <title>The complete genome sequence of the pioneer microbe on fresh volcanic deposit, Leptospirillum ferrooxidans strain C2-3.</title>
        <authorList>
            <person name="Fujimura R."/>
            <person name="Sato Y."/>
            <person name="Nishizawa T."/>
            <person name="Nanba K."/>
            <person name="Oshima K."/>
            <person name="Hattori M."/>
            <person name="Kamijo T."/>
            <person name="Ohta H."/>
        </authorList>
    </citation>
    <scope>NUCLEOTIDE SEQUENCE [LARGE SCALE GENOMIC DNA]</scope>
    <source>
        <strain evidence="2">C2-3</strain>
    </source>
</reference>
<dbReference type="GO" id="GO:0070490">
    <property type="term" value="P:protein pupylation"/>
    <property type="evidence" value="ECO:0007669"/>
    <property type="project" value="TreeGrafter"/>
</dbReference>
<evidence type="ECO:0000313" key="1">
    <source>
        <dbReference type="EMBL" id="BAM06372.1"/>
    </source>
</evidence>
<dbReference type="GO" id="GO:0010498">
    <property type="term" value="P:proteasomal protein catabolic process"/>
    <property type="evidence" value="ECO:0007669"/>
    <property type="project" value="InterPro"/>
</dbReference>
<dbReference type="MEROPS" id="U72.001"/>
<name>I0IM73_LEPFC</name>
<dbReference type="eggNOG" id="COG4122">
    <property type="taxonomic scope" value="Bacteria"/>
</dbReference>
<dbReference type="HOGENOM" id="CLU_040524_1_0_0"/>
<dbReference type="Pfam" id="PF03136">
    <property type="entry name" value="Pup_ligase"/>
    <property type="match status" value="1"/>
</dbReference>
<accession>I0IM73</accession>
<dbReference type="KEGG" id="lfc:LFE_0657"/>
<dbReference type="GO" id="GO:0019941">
    <property type="term" value="P:modification-dependent protein catabolic process"/>
    <property type="evidence" value="ECO:0007669"/>
    <property type="project" value="InterPro"/>
</dbReference>
<dbReference type="PANTHER" id="PTHR42307">
    <property type="entry name" value="PUP DEAMIDASE/DEPUPYLASE"/>
    <property type="match status" value="1"/>
</dbReference>
<dbReference type="PATRIC" id="fig|1162668.3.peg.764"/>
<dbReference type="PANTHER" id="PTHR42307:SF2">
    <property type="entry name" value="PUP DEAMIDASE_DEPUPYLASE"/>
    <property type="match status" value="1"/>
</dbReference>
<dbReference type="Proteomes" id="UP000007382">
    <property type="component" value="Chromosome"/>
</dbReference>
<gene>
    <name evidence="1" type="ordered locus">LFE_0657</name>
</gene>
<dbReference type="EMBL" id="AP012342">
    <property type="protein sequence ID" value="BAM06372.1"/>
    <property type="molecule type" value="Genomic_DNA"/>
</dbReference>
<dbReference type="RefSeq" id="WP_014448864.1">
    <property type="nucleotide sequence ID" value="NC_017094.1"/>
</dbReference>